<dbReference type="GO" id="GO:0006865">
    <property type="term" value="P:amino acid transport"/>
    <property type="evidence" value="ECO:0007669"/>
    <property type="project" value="UniProtKB-KW"/>
</dbReference>
<keyword evidence="6" id="KW-0029">Amino-acid transport</keyword>
<feature type="transmembrane region" description="Helical" evidence="9">
    <location>
        <begin position="226"/>
        <end position="245"/>
    </location>
</feature>
<feature type="transmembrane region" description="Helical" evidence="9">
    <location>
        <begin position="26"/>
        <end position="47"/>
    </location>
</feature>
<evidence type="ECO:0000313" key="11">
    <source>
        <dbReference type="EMBL" id="QHD65550.1"/>
    </source>
</evidence>
<dbReference type="InterPro" id="IPR000620">
    <property type="entry name" value="EamA_dom"/>
</dbReference>
<evidence type="ECO:0000256" key="6">
    <source>
        <dbReference type="ARBA" id="ARBA00022970"/>
    </source>
</evidence>
<keyword evidence="5 9" id="KW-0812">Transmembrane</keyword>
<reference evidence="11 12" key="2">
    <citation type="journal article" date="2020" name="MBio">
        <title>Isolation and Molecular Analysis of a Novel Neorickettsia Species That Causes Potomac Horse Fever.</title>
        <authorList>
            <person name="Teymournejad O."/>
            <person name="Lin M."/>
            <person name="Bekebrede H."/>
            <person name="Kamr A."/>
            <person name="Toribio R.E."/>
            <person name="Arroyo L.G."/>
            <person name="Baird J.D."/>
            <person name="Rikihisa Y."/>
        </authorList>
    </citation>
    <scope>NUCLEOTIDE SEQUENCE [LARGE SCALE GENOMIC DNA]</scope>
    <source>
        <strain evidence="11 12">Fin17</strain>
    </source>
</reference>
<keyword evidence="7 9" id="KW-1133">Transmembrane helix</keyword>
<evidence type="ECO:0000256" key="9">
    <source>
        <dbReference type="SAM" id="Phobius"/>
    </source>
</evidence>
<dbReference type="SUPFAM" id="SSF103481">
    <property type="entry name" value="Multidrug resistance efflux transporter EmrE"/>
    <property type="match status" value="1"/>
</dbReference>
<dbReference type="EMBL" id="CP047224">
    <property type="protein sequence ID" value="QHD65550.1"/>
    <property type="molecule type" value="Genomic_DNA"/>
</dbReference>
<accession>A0A6P1GB75</accession>
<evidence type="ECO:0000313" key="12">
    <source>
        <dbReference type="Proteomes" id="UP000464912"/>
    </source>
</evidence>
<dbReference type="InterPro" id="IPR037185">
    <property type="entry name" value="EmrE-like"/>
</dbReference>
<dbReference type="Proteomes" id="UP000464912">
    <property type="component" value="Chromosome"/>
</dbReference>
<feature type="transmembrane region" description="Helical" evidence="9">
    <location>
        <begin position="113"/>
        <end position="131"/>
    </location>
</feature>
<feature type="transmembrane region" description="Helical" evidence="9">
    <location>
        <begin position="137"/>
        <end position="156"/>
    </location>
</feature>
<keyword evidence="12" id="KW-1185">Reference proteome</keyword>
<evidence type="ECO:0000256" key="2">
    <source>
        <dbReference type="ARBA" id="ARBA00004141"/>
    </source>
</evidence>
<dbReference type="Pfam" id="PF00892">
    <property type="entry name" value="EamA"/>
    <property type="match status" value="1"/>
</dbReference>
<gene>
    <name evidence="11" type="ORF">GP480_00280</name>
</gene>
<dbReference type="PANTHER" id="PTHR22911:SF6">
    <property type="entry name" value="SOLUTE CARRIER FAMILY 35 MEMBER G1"/>
    <property type="match status" value="1"/>
</dbReference>
<name>A0A6P1GB75_9RICK</name>
<evidence type="ECO:0000256" key="7">
    <source>
        <dbReference type="ARBA" id="ARBA00022989"/>
    </source>
</evidence>
<evidence type="ECO:0000256" key="3">
    <source>
        <dbReference type="ARBA" id="ARBA00009853"/>
    </source>
</evidence>
<comment type="similarity">
    <text evidence="3">Belongs to the drug/metabolite transporter (DMT) superfamily. 10 TMS drug/metabolite exporter (DME) (TC 2.A.7.3) family.</text>
</comment>
<organism evidence="11 12">
    <name type="scientific">Neorickettsia findlayensis</name>
    <dbReference type="NCBI Taxonomy" id="2686014"/>
    <lineage>
        <taxon>Bacteria</taxon>
        <taxon>Pseudomonadati</taxon>
        <taxon>Pseudomonadota</taxon>
        <taxon>Alphaproteobacteria</taxon>
        <taxon>Rickettsiales</taxon>
        <taxon>Anaplasmataceae</taxon>
        <taxon>Neorickettsia</taxon>
    </lineage>
</organism>
<evidence type="ECO:0000256" key="5">
    <source>
        <dbReference type="ARBA" id="ARBA00022692"/>
    </source>
</evidence>
<keyword evidence="8 9" id="KW-0472">Membrane</keyword>
<dbReference type="PANTHER" id="PTHR22911">
    <property type="entry name" value="ACYL-MALONYL CONDENSING ENZYME-RELATED"/>
    <property type="match status" value="1"/>
</dbReference>
<sequence>MLVHVFSAALMCASYRILGTQMDRLVLAFFLNASGFIFIIPFAVYKNREIRRSTLWKSYMLRASLTVSAQLLLIYAYNNMEFAQVSAITLLYPLLCSFASCIILHEKIGVSKAISLVIAFIGAIIIVNPNYYSFNYYSFFAILATSLWVLYDLATAKYGKTESIVTQSFFIMFFITLFSGLLAAYRNFTGIPELFWEDVYYFGLVVSVYFVSGIGAIMYTNELALVMPFYFLVLIVSTAIGYYGFSESISFKTSFGATTILCSTIYIAYHEYKHKTRKRNLKKQN</sequence>
<feature type="domain" description="EamA" evidence="10">
    <location>
        <begin position="2"/>
        <end position="127"/>
    </location>
</feature>
<dbReference type="AlphaFoldDB" id="A0A6P1GB75"/>
<feature type="transmembrane region" description="Helical" evidence="9">
    <location>
        <begin position="168"/>
        <end position="188"/>
    </location>
</feature>
<evidence type="ECO:0000256" key="8">
    <source>
        <dbReference type="ARBA" id="ARBA00023136"/>
    </source>
</evidence>
<comment type="subcellular location">
    <subcellularLocation>
        <location evidence="2">Membrane</location>
        <topology evidence="2">Multi-pass membrane protein</topology>
    </subcellularLocation>
</comment>
<feature type="transmembrane region" description="Helical" evidence="9">
    <location>
        <begin position="200"/>
        <end position="219"/>
    </location>
</feature>
<reference evidence="11 12" key="1">
    <citation type="journal article" date="2020" name="MBio">
        <title>Erratum for Teymournejad et al., 'Isolation and Molecular Analysis of a Novel Neorickettsia Species That Causes Potomac Horse Fever'.</title>
        <authorList>
            <person name="Teymournejad O."/>
            <person name="Lin M."/>
            <person name="Bekebrede H."/>
            <person name="Kamr A."/>
            <person name="Toribio R.E."/>
            <person name="Arroyo L.G."/>
            <person name="Baird J.D."/>
            <person name="Rikihisa Y."/>
        </authorList>
    </citation>
    <scope>NUCLEOTIDE SEQUENCE [LARGE SCALE GENOMIC DNA]</scope>
    <source>
        <strain evidence="11 12">Fin17</strain>
    </source>
</reference>
<evidence type="ECO:0000256" key="4">
    <source>
        <dbReference type="ARBA" id="ARBA00019341"/>
    </source>
</evidence>
<comment type="function">
    <text evidence="1">Transports S-adenosylmethionine.</text>
</comment>
<feature type="transmembrane region" description="Helical" evidence="9">
    <location>
        <begin position="251"/>
        <end position="269"/>
    </location>
</feature>
<feature type="transmembrane region" description="Helical" evidence="9">
    <location>
        <begin position="59"/>
        <end position="77"/>
    </location>
</feature>
<feature type="transmembrane region" description="Helical" evidence="9">
    <location>
        <begin position="83"/>
        <end position="104"/>
    </location>
</feature>
<evidence type="ECO:0000256" key="1">
    <source>
        <dbReference type="ARBA" id="ARBA00004028"/>
    </source>
</evidence>
<keyword evidence="6" id="KW-0813">Transport</keyword>
<protein>
    <recommendedName>
        <fullName evidence="4">S-adenosylmethionine uptake transporter</fullName>
    </recommendedName>
</protein>
<proteinExistence type="inferred from homology"/>
<evidence type="ECO:0000259" key="10">
    <source>
        <dbReference type="Pfam" id="PF00892"/>
    </source>
</evidence>
<dbReference type="GO" id="GO:0016020">
    <property type="term" value="C:membrane"/>
    <property type="evidence" value="ECO:0007669"/>
    <property type="project" value="UniProtKB-SubCell"/>
</dbReference>
<dbReference type="KEGG" id="nef:GP480_00280"/>